<evidence type="ECO:0000256" key="2">
    <source>
        <dbReference type="ARBA" id="ARBA00005194"/>
    </source>
</evidence>
<dbReference type="Pfam" id="PF04387">
    <property type="entry name" value="PTPLA"/>
    <property type="match status" value="1"/>
</dbReference>
<evidence type="ECO:0000256" key="10">
    <source>
        <dbReference type="ARBA" id="ARBA00023054"/>
    </source>
</evidence>
<dbReference type="SUPFAM" id="SSF49764">
    <property type="entry name" value="HSP20-like chaperones"/>
    <property type="match status" value="1"/>
</dbReference>
<comment type="function">
    <text evidence="15">Catalyzes the third of the four reactions of the long-chain fatty acids elongation cycle. This endoplasmic reticulum-bound enzymatic process, allows the addition of two carbons to the chain of long- and very long-chain fatty acids/VLCFAs per cycle. This enzyme catalyzes the dehydration of the 3-hydroxyacyl-CoA intermediate into trans-2,3-enoyl-CoA, within each cycle of fatty acid elongation. Thereby, it participates to the production of VLCFAs of different chain lengths that are involved in multiple biological processes as precursors of membrane lipids and lipid mediators.</text>
</comment>
<dbReference type="Proteomes" id="UP000887581">
    <property type="component" value="Unplaced"/>
</dbReference>
<dbReference type="InterPro" id="IPR008978">
    <property type="entry name" value="HSP20-like_chaperone"/>
</dbReference>
<evidence type="ECO:0000256" key="7">
    <source>
        <dbReference type="ARBA" id="ARBA00022824"/>
    </source>
</evidence>
<proteinExistence type="inferred from homology"/>
<evidence type="ECO:0000256" key="14">
    <source>
        <dbReference type="ARBA" id="ARBA00023239"/>
    </source>
</evidence>
<dbReference type="GO" id="GO:0005789">
    <property type="term" value="C:endoplasmic reticulum membrane"/>
    <property type="evidence" value="ECO:0007669"/>
    <property type="project" value="UniProtKB-SubCell"/>
</dbReference>
<evidence type="ECO:0000259" key="16">
    <source>
        <dbReference type="PROSITE" id="PS51203"/>
    </source>
</evidence>
<comment type="similarity">
    <text evidence="3 15">Belongs to the very long-chain fatty acids dehydratase HACD family.</text>
</comment>
<comment type="pathway">
    <text evidence="2 15">Lipid metabolism; fatty acid biosynthesis.</text>
</comment>
<dbReference type="PANTHER" id="PTHR11035:SF35">
    <property type="entry name" value="VERY-LONG-CHAIN (3R)-3-HYDROXYACYL-COA DEHYDRATASE"/>
    <property type="match status" value="1"/>
</dbReference>
<sequence length="376" mass="43645">MINGGGYAYFEERMKRTRGENFPGYQYSVLRSGLNRTLRRKAEGVSSFRCNFNLILYSGVSSESITMARRPFVYWAQNETLLFLTIDLKDSSDATYTIVDNVFKFHATGVGAHGRCEYNFDLPLFAEVEMEKIDFDRFQDPDGSETEEDYEMINMNSRTPEAEMDALTQRILRECRSKPKTETEFISEEYYESFWEDNISIVKIATFLQLLDVVHALVGFTKGSCQVGLVQVCGRLAIIYLIDGYPDIQNALTTFILIIAYFSIEIFRYSYYLTRNLKVEIALLTWLRYNIWLLLYPVGLLLEGMHMDNYTYKLHFHLVQIVYWIQRWVFTCSLTVTSGRILSDGAMCVRNFCAQCVCNSHYLSQLAAFFIDPRAK</sequence>
<evidence type="ECO:0000256" key="15">
    <source>
        <dbReference type="RuleBase" id="RU363109"/>
    </source>
</evidence>
<organism evidence="17 18">
    <name type="scientific">Setaria digitata</name>
    <dbReference type="NCBI Taxonomy" id="48799"/>
    <lineage>
        <taxon>Eukaryota</taxon>
        <taxon>Metazoa</taxon>
        <taxon>Ecdysozoa</taxon>
        <taxon>Nematoda</taxon>
        <taxon>Chromadorea</taxon>
        <taxon>Rhabditida</taxon>
        <taxon>Spirurina</taxon>
        <taxon>Spiruromorpha</taxon>
        <taxon>Filarioidea</taxon>
        <taxon>Setariidae</taxon>
        <taxon>Setaria</taxon>
    </lineage>
</organism>
<keyword evidence="13 15" id="KW-0275">Fatty acid biosynthesis</keyword>
<dbReference type="GO" id="GO:0030497">
    <property type="term" value="P:fatty acid elongation"/>
    <property type="evidence" value="ECO:0007669"/>
    <property type="project" value="TreeGrafter"/>
</dbReference>
<keyword evidence="8 15" id="KW-0276">Fatty acid metabolism</keyword>
<evidence type="ECO:0000256" key="5">
    <source>
        <dbReference type="ARBA" id="ARBA00022516"/>
    </source>
</evidence>
<accession>A0A915PS02</accession>
<keyword evidence="14 15" id="KW-0456">Lyase</keyword>
<evidence type="ECO:0000256" key="11">
    <source>
        <dbReference type="ARBA" id="ARBA00023098"/>
    </source>
</evidence>
<keyword evidence="9 15" id="KW-1133">Transmembrane helix</keyword>
<evidence type="ECO:0000256" key="4">
    <source>
        <dbReference type="ARBA" id="ARBA00013122"/>
    </source>
</evidence>
<protein>
    <recommendedName>
        <fullName evidence="4 15">Very-long-chain (3R)-3-hydroxyacyl-CoA dehydratase</fullName>
        <ecNumber evidence="4 15">4.2.1.134</ecNumber>
    </recommendedName>
</protein>
<feature type="transmembrane region" description="Helical" evidence="15">
    <location>
        <begin position="251"/>
        <end position="269"/>
    </location>
</feature>
<dbReference type="InterPro" id="IPR007052">
    <property type="entry name" value="CS_dom"/>
</dbReference>
<keyword evidence="17" id="KW-1185">Reference proteome</keyword>
<dbReference type="GO" id="GO:0102158">
    <property type="term" value="F:very-long-chain (3R)-3-hydroxyacyl-CoA dehydratase activity"/>
    <property type="evidence" value="ECO:0007669"/>
    <property type="project" value="UniProtKB-EC"/>
</dbReference>
<evidence type="ECO:0000313" key="18">
    <source>
        <dbReference type="WBParaSite" id="sdigi.contig22.g1861.t1"/>
    </source>
</evidence>
<dbReference type="WBParaSite" id="sdigi.contig22.g1861.t1">
    <property type="protein sequence ID" value="sdigi.contig22.g1861.t1"/>
    <property type="gene ID" value="sdigi.contig22.g1861"/>
</dbReference>
<dbReference type="AlphaFoldDB" id="A0A915PS02"/>
<evidence type="ECO:0000313" key="17">
    <source>
        <dbReference type="Proteomes" id="UP000887581"/>
    </source>
</evidence>
<keyword evidence="6 15" id="KW-0812">Transmembrane</keyword>
<comment type="caution">
    <text evidence="15">Lacks conserved residue(s) required for the propagation of feature annotation.</text>
</comment>
<dbReference type="InterPro" id="IPR007482">
    <property type="entry name" value="Tyr_Pase-like_PTPLA"/>
</dbReference>
<comment type="subcellular location">
    <subcellularLocation>
        <location evidence="1 15">Endoplasmic reticulum membrane</location>
        <topology evidence="1 15">Multi-pass membrane protein</topology>
    </subcellularLocation>
</comment>
<reference evidence="18" key="1">
    <citation type="submission" date="2022-11" db="UniProtKB">
        <authorList>
            <consortium name="WormBaseParasite"/>
        </authorList>
    </citation>
    <scope>IDENTIFICATION</scope>
</reference>
<evidence type="ECO:0000256" key="1">
    <source>
        <dbReference type="ARBA" id="ARBA00004477"/>
    </source>
</evidence>
<keyword evidence="7 15" id="KW-0256">Endoplasmic reticulum</keyword>
<dbReference type="PROSITE" id="PS51203">
    <property type="entry name" value="CS"/>
    <property type="match status" value="1"/>
</dbReference>
<dbReference type="GO" id="GO:0030148">
    <property type="term" value="P:sphingolipid biosynthetic process"/>
    <property type="evidence" value="ECO:0007669"/>
    <property type="project" value="TreeGrafter"/>
</dbReference>
<feature type="transmembrane region" description="Helical" evidence="15">
    <location>
        <begin position="281"/>
        <end position="301"/>
    </location>
</feature>
<keyword evidence="11 15" id="KW-0443">Lipid metabolism</keyword>
<comment type="catalytic activity">
    <reaction evidence="15">
        <text>a very-long-chain (3R)-3-hydroxyacyl-CoA = a very-long-chain (2E)-enoyl-CoA + H2O</text>
        <dbReference type="Rhea" id="RHEA:45812"/>
        <dbReference type="ChEBI" id="CHEBI:15377"/>
        <dbReference type="ChEBI" id="CHEBI:83728"/>
        <dbReference type="ChEBI" id="CHEBI:85440"/>
        <dbReference type="EC" id="4.2.1.134"/>
    </reaction>
</comment>
<dbReference type="Gene3D" id="2.60.40.790">
    <property type="match status" value="1"/>
</dbReference>
<evidence type="ECO:0000256" key="3">
    <source>
        <dbReference type="ARBA" id="ARBA00007811"/>
    </source>
</evidence>
<dbReference type="EC" id="4.2.1.134" evidence="4 15"/>
<feature type="transmembrane region" description="Helical" evidence="15">
    <location>
        <begin position="321"/>
        <end position="342"/>
    </location>
</feature>
<feature type="domain" description="CS" evidence="16">
    <location>
        <begin position="68"/>
        <end position="199"/>
    </location>
</feature>
<dbReference type="GO" id="GO:0042761">
    <property type="term" value="P:very long-chain fatty acid biosynthetic process"/>
    <property type="evidence" value="ECO:0007669"/>
    <property type="project" value="TreeGrafter"/>
</dbReference>
<keyword evidence="12 15" id="KW-0472">Membrane</keyword>
<evidence type="ECO:0000256" key="12">
    <source>
        <dbReference type="ARBA" id="ARBA00023136"/>
    </source>
</evidence>
<evidence type="ECO:0000256" key="9">
    <source>
        <dbReference type="ARBA" id="ARBA00022989"/>
    </source>
</evidence>
<keyword evidence="10" id="KW-0175">Coiled coil</keyword>
<evidence type="ECO:0000256" key="8">
    <source>
        <dbReference type="ARBA" id="ARBA00022832"/>
    </source>
</evidence>
<dbReference type="PANTHER" id="PTHR11035">
    <property type="entry name" value="VERY-LONG-CHAIN (3R)-3-HYDROXYACYL-COA DEHYDRATASE"/>
    <property type="match status" value="1"/>
</dbReference>
<evidence type="ECO:0000256" key="6">
    <source>
        <dbReference type="ARBA" id="ARBA00022692"/>
    </source>
</evidence>
<evidence type="ECO:0000256" key="13">
    <source>
        <dbReference type="ARBA" id="ARBA00023160"/>
    </source>
</evidence>
<name>A0A915PS02_9BILA</name>
<keyword evidence="5 15" id="KW-0444">Lipid biosynthesis</keyword>